<gene>
    <name evidence="7" type="ORF">SAMN04487772_10736</name>
</gene>
<dbReference type="Proteomes" id="UP000199800">
    <property type="component" value="Unassembled WGS sequence"/>
</dbReference>
<keyword evidence="5" id="KW-0627">Porphyrin biosynthesis</keyword>
<dbReference type="OrthoDB" id="9773765at2"/>
<dbReference type="InterPro" id="IPR028161">
    <property type="entry name" value="Met8-like"/>
</dbReference>
<keyword evidence="4" id="KW-0520">NAD</keyword>
<dbReference type="Gene3D" id="1.10.8.610">
    <property type="entry name" value="SirC, precorrin-2 dehydrogenase, C-terminal helical domain-like"/>
    <property type="match status" value="1"/>
</dbReference>
<dbReference type="UniPathway" id="UPA00262">
    <property type="reaction ID" value="UER00222"/>
</dbReference>
<dbReference type="STRING" id="29364.SAMN04487772_10736"/>
<dbReference type="InterPro" id="IPR036291">
    <property type="entry name" value="NAD(P)-bd_dom_sf"/>
</dbReference>
<dbReference type="PANTHER" id="PTHR35330:SF1">
    <property type="entry name" value="SIROHEME BIOSYNTHESIS PROTEIN MET8"/>
    <property type="match status" value="1"/>
</dbReference>
<evidence type="ECO:0000313" key="7">
    <source>
        <dbReference type="EMBL" id="SET03617.1"/>
    </source>
</evidence>
<evidence type="ECO:0000313" key="8">
    <source>
        <dbReference type="Proteomes" id="UP000199800"/>
    </source>
</evidence>
<dbReference type="InterPro" id="IPR042518">
    <property type="entry name" value="SirC_C"/>
</dbReference>
<dbReference type="GO" id="GO:0004325">
    <property type="term" value="F:ferrochelatase activity"/>
    <property type="evidence" value="ECO:0007669"/>
    <property type="project" value="InterPro"/>
</dbReference>
<keyword evidence="3" id="KW-0560">Oxidoreductase</keyword>
<evidence type="ECO:0000256" key="6">
    <source>
        <dbReference type="ARBA" id="ARBA00047561"/>
    </source>
</evidence>
<proteinExistence type="predicted"/>
<organism evidence="7 8">
    <name type="scientific">[Clostridium] polysaccharolyticum</name>
    <dbReference type="NCBI Taxonomy" id="29364"/>
    <lineage>
        <taxon>Bacteria</taxon>
        <taxon>Bacillati</taxon>
        <taxon>Bacillota</taxon>
        <taxon>Clostridia</taxon>
        <taxon>Lachnospirales</taxon>
        <taxon>Lachnospiraceae</taxon>
    </lineage>
</organism>
<evidence type="ECO:0000256" key="5">
    <source>
        <dbReference type="ARBA" id="ARBA00023244"/>
    </source>
</evidence>
<accession>A0A1I0B9Z3</accession>
<dbReference type="PANTHER" id="PTHR35330">
    <property type="entry name" value="SIROHEME BIOSYNTHESIS PROTEIN MET8"/>
    <property type="match status" value="1"/>
</dbReference>
<dbReference type="GO" id="GO:0019354">
    <property type="term" value="P:siroheme biosynthetic process"/>
    <property type="evidence" value="ECO:0007669"/>
    <property type="project" value="UniProtKB-UniPathway"/>
</dbReference>
<dbReference type="Pfam" id="PF13241">
    <property type="entry name" value="NAD_binding_7"/>
    <property type="match status" value="1"/>
</dbReference>
<dbReference type="EC" id="1.3.1.76" evidence="2"/>
<comment type="catalytic activity">
    <reaction evidence="6">
        <text>precorrin-2 + NAD(+) = sirohydrochlorin + NADH + 2 H(+)</text>
        <dbReference type="Rhea" id="RHEA:15613"/>
        <dbReference type="ChEBI" id="CHEBI:15378"/>
        <dbReference type="ChEBI" id="CHEBI:57540"/>
        <dbReference type="ChEBI" id="CHEBI:57945"/>
        <dbReference type="ChEBI" id="CHEBI:58351"/>
        <dbReference type="ChEBI" id="CHEBI:58827"/>
        <dbReference type="EC" id="1.3.1.76"/>
    </reaction>
</comment>
<evidence type="ECO:0000256" key="2">
    <source>
        <dbReference type="ARBA" id="ARBA00012400"/>
    </source>
</evidence>
<dbReference type="AlphaFoldDB" id="A0A1I0B9Z3"/>
<reference evidence="7 8" key="1">
    <citation type="submission" date="2016-10" db="EMBL/GenBank/DDBJ databases">
        <authorList>
            <person name="de Groot N.N."/>
        </authorList>
    </citation>
    <scope>NUCLEOTIDE SEQUENCE [LARGE SCALE GENOMIC DNA]</scope>
    <source>
        <strain evidence="7 8">DSM 1801</strain>
    </source>
</reference>
<name>A0A1I0B9Z3_9FIRM</name>
<dbReference type="SUPFAM" id="SSF51735">
    <property type="entry name" value="NAD(P)-binding Rossmann-fold domains"/>
    <property type="match status" value="1"/>
</dbReference>
<dbReference type="InterPro" id="IPR006367">
    <property type="entry name" value="Sirohaem_synthase_N"/>
</dbReference>
<evidence type="ECO:0000256" key="1">
    <source>
        <dbReference type="ARBA" id="ARBA00005010"/>
    </source>
</evidence>
<dbReference type="NCBIfam" id="TIGR01470">
    <property type="entry name" value="cysG_Nterm"/>
    <property type="match status" value="1"/>
</dbReference>
<dbReference type="RefSeq" id="WP_092477387.1">
    <property type="nucleotide sequence ID" value="NZ_FOHN01000007.1"/>
</dbReference>
<sequence>MAYFPFFIDIQDKHCLVAGGGAVAYRKVRVLLSFEVYITVVAPVICKELKDLAKTEDRLILLEREFQATDISQSFFVIAATSNSTVNETISTLCKQANTFVNVADSKEKSNFLFPSIIKRGDVVVGTSTSGNSPDVAKWVRTQLEEALPDYVAELTENLGKYRSIIKERVESETARKKAFKELLCLGRKAEGKVEDAMFEQVLKDLEDWNEN</sequence>
<dbReference type="GO" id="GO:0043115">
    <property type="term" value="F:precorrin-2 dehydrogenase activity"/>
    <property type="evidence" value="ECO:0007669"/>
    <property type="project" value="UniProtKB-EC"/>
</dbReference>
<dbReference type="Gene3D" id="3.40.50.720">
    <property type="entry name" value="NAD(P)-binding Rossmann-like Domain"/>
    <property type="match status" value="1"/>
</dbReference>
<dbReference type="SUPFAM" id="SSF75615">
    <property type="entry name" value="Siroheme synthase middle domains-like"/>
    <property type="match status" value="1"/>
</dbReference>
<protein>
    <recommendedName>
        <fullName evidence="2">precorrin-2 dehydrogenase</fullName>
        <ecNumber evidence="2">1.3.1.76</ecNumber>
    </recommendedName>
</protein>
<keyword evidence="8" id="KW-1185">Reference proteome</keyword>
<evidence type="ECO:0000256" key="3">
    <source>
        <dbReference type="ARBA" id="ARBA00023002"/>
    </source>
</evidence>
<comment type="pathway">
    <text evidence="1">Porphyrin-containing compound metabolism; siroheme biosynthesis; sirohydrochlorin from precorrin-2: step 1/1.</text>
</comment>
<dbReference type="EMBL" id="FOHN01000007">
    <property type="protein sequence ID" value="SET03617.1"/>
    <property type="molecule type" value="Genomic_DNA"/>
</dbReference>
<evidence type="ECO:0000256" key="4">
    <source>
        <dbReference type="ARBA" id="ARBA00023027"/>
    </source>
</evidence>